<dbReference type="EMBL" id="QGKW02000276">
    <property type="protein sequence ID" value="KAF2608915.1"/>
    <property type="molecule type" value="Genomic_DNA"/>
</dbReference>
<evidence type="ECO:0000313" key="2">
    <source>
        <dbReference type="EMBL" id="KAF2608915.1"/>
    </source>
</evidence>
<name>A0A8S9LP04_BRACR</name>
<gene>
    <name evidence="2" type="ORF">F2Q68_00043263</name>
</gene>
<organism evidence="2 3">
    <name type="scientific">Brassica cretica</name>
    <name type="common">Mustard</name>
    <dbReference type="NCBI Taxonomy" id="69181"/>
    <lineage>
        <taxon>Eukaryota</taxon>
        <taxon>Viridiplantae</taxon>
        <taxon>Streptophyta</taxon>
        <taxon>Embryophyta</taxon>
        <taxon>Tracheophyta</taxon>
        <taxon>Spermatophyta</taxon>
        <taxon>Magnoliopsida</taxon>
        <taxon>eudicotyledons</taxon>
        <taxon>Gunneridae</taxon>
        <taxon>Pentapetalae</taxon>
        <taxon>rosids</taxon>
        <taxon>malvids</taxon>
        <taxon>Brassicales</taxon>
        <taxon>Brassicaceae</taxon>
        <taxon>Brassiceae</taxon>
        <taxon>Brassica</taxon>
    </lineage>
</organism>
<evidence type="ECO:0000256" key="1">
    <source>
        <dbReference type="SAM" id="MobiDB-lite"/>
    </source>
</evidence>
<feature type="compositionally biased region" description="Low complexity" evidence="1">
    <location>
        <begin position="124"/>
        <end position="134"/>
    </location>
</feature>
<dbReference type="AlphaFoldDB" id="A0A8S9LP04"/>
<evidence type="ECO:0000313" key="3">
    <source>
        <dbReference type="Proteomes" id="UP000712281"/>
    </source>
</evidence>
<feature type="region of interest" description="Disordered" evidence="1">
    <location>
        <begin position="78"/>
        <end position="134"/>
    </location>
</feature>
<dbReference type="Pfam" id="PF03321">
    <property type="entry name" value="GH3"/>
    <property type="match status" value="1"/>
</dbReference>
<sequence>MQTPSISVTFSMEVLIKSFSRRTYQWRLMSYDDVKPYIERVSKGEPSNVIAGDTVASFISRNETAKTLSLTWSKKNLIGPEALHQDPRPKTQDPRPKPKPKTQDPSPRRAEPSRPDGGGVRGELSSLSKLFKLS</sequence>
<feature type="compositionally biased region" description="Basic and acidic residues" evidence="1">
    <location>
        <begin position="83"/>
        <end position="96"/>
    </location>
</feature>
<dbReference type="Proteomes" id="UP000712281">
    <property type="component" value="Unassembled WGS sequence"/>
</dbReference>
<protein>
    <submittedName>
        <fullName evidence="2">Uncharacterized protein</fullName>
    </submittedName>
</protein>
<comment type="caution">
    <text evidence="2">The sequence shown here is derived from an EMBL/GenBank/DDBJ whole genome shotgun (WGS) entry which is preliminary data.</text>
</comment>
<accession>A0A8S9LP04</accession>
<reference evidence="2" key="1">
    <citation type="submission" date="2019-12" db="EMBL/GenBank/DDBJ databases">
        <title>Genome sequencing and annotation of Brassica cretica.</title>
        <authorList>
            <person name="Studholme D.J."/>
            <person name="Sarris P.F."/>
        </authorList>
    </citation>
    <scope>NUCLEOTIDE SEQUENCE</scope>
    <source>
        <strain evidence="2">PFS-001/15</strain>
        <tissue evidence="2">Leaf</tissue>
    </source>
</reference>
<proteinExistence type="predicted"/>